<dbReference type="EMBL" id="JBHMFB010000003">
    <property type="protein sequence ID" value="MFB9088223.1"/>
    <property type="molecule type" value="Genomic_DNA"/>
</dbReference>
<accession>A0ABV5GAR6</accession>
<dbReference type="RefSeq" id="WP_290284832.1">
    <property type="nucleotide sequence ID" value="NZ_JAUFQN010000019.1"/>
</dbReference>
<protein>
    <submittedName>
        <fullName evidence="1">Class I SAM-dependent methyltransferase</fullName>
        <ecNumber evidence="1">2.1.1.222</ecNumber>
        <ecNumber evidence="1">2.1.1.64</ecNumber>
    </submittedName>
</protein>
<keyword evidence="1" id="KW-0808">Transferase</keyword>
<proteinExistence type="predicted"/>
<dbReference type="Gene3D" id="3.40.50.150">
    <property type="entry name" value="Vaccinia Virus protein VP39"/>
    <property type="match status" value="1"/>
</dbReference>
<comment type="caution">
    <text evidence="1">The sequence shown here is derived from an EMBL/GenBank/DDBJ whole genome shotgun (WGS) entry which is preliminary data.</text>
</comment>
<dbReference type="Pfam" id="PF13489">
    <property type="entry name" value="Methyltransf_23"/>
    <property type="match status" value="1"/>
</dbReference>
<organism evidence="1 2">
    <name type="scientific">Flavobacterium paronense</name>
    <dbReference type="NCBI Taxonomy" id="1392775"/>
    <lineage>
        <taxon>Bacteria</taxon>
        <taxon>Pseudomonadati</taxon>
        <taxon>Bacteroidota</taxon>
        <taxon>Flavobacteriia</taxon>
        <taxon>Flavobacteriales</taxon>
        <taxon>Flavobacteriaceae</taxon>
        <taxon>Flavobacterium</taxon>
    </lineage>
</organism>
<gene>
    <name evidence="1" type="ORF">ACFFUU_01255</name>
</gene>
<dbReference type="PANTHER" id="PTHR43861">
    <property type="entry name" value="TRANS-ACONITATE 2-METHYLTRANSFERASE-RELATED"/>
    <property type="match status" value="1"/>
</dbReference>
<dbReference type="GO" id="GO:0102208">
    <property type="term" value="F:2-polyprenyl-6-hydroxyphenol methylase activity"/>
    <property type="evidence" value="ECO:0007669"/>
    <property type="project" value="UniProtKB-EC"/>
</dbReference>
<dbReference type="GO" id="GO:0032259">
    <property type="term" value="P:methylation"/>
    <property type="evidence" value="ECO:0007669"/>
    <property type="project" value="UniProtKB-KW"/>
</dbReference>
<dbReference type="CDD" id="cd02440">
    <property type="entry name" value="AdoMet_MTases"/>
    <property type="match status" value="1"/>
</dbReference>
<keyword evidence="1" id="KW-0489">Methyltransferase</keyword>
<evidence type="ECO:0000313" key="2">
    <source>
        <dbReference type="Proteomes" id="UP001589576"/>
    </source>
</evidence>
<name>A0ABV5GAR6_9FLAO</name>
<dbReference type="GO" id="GO:0061542">
    <property type="term" value="F:3-demethylubiquinol 3-O-methyltransferase activity"/>
    <property type="evidence" value="ECO:0007669"/>
    <property type="project" value="UniProtKB-EC"/>
</dbReference>
<keyword evidence="2" id="KW-1185">Reference proteome</keyword>
<dbReference type="Proteomes" id="UP001589576">
    <property type="component" value="Unassembled WGS sequence"/>
</dbReference>
<dbReference type="EC" id="2.1.1.222" evidence="1"/>
<dbReference type="SUPFAM" id="SSF53335">
    <property type="entry name" value="S-adenosyl-L-methionine-dependent methyltransferases"/>
    <property type="match status" value="1"/>
</dbReference>
<evidence type="ECO:0000313" key="1">
    <source>
        <dbReference type="EMBL" id="MFB9088223.1"/>
    </source>
</evidence>
<dbReference type="EC" id="2.1.1.64" evidence="1"/>
<dbReference type="PANTHER" id="PTHR43861:SF6">
    <property type="entry name" value="METHYLTRANSFERASE TYPE 11"/>
    <property type="match status" value="1"/>
</dbReference>
<dbReference type="InterPro" id="IPR029063">
    <property type="entry name" value="SAM-dependent_MTases_sf"/>
</dbReference>
<reference evidence="1 2" key="1">
    <citation type="submission" date="2024-09" db="EMBL/GenBank/DDBJ databases">
        <authorList>
            <person name="Sun Q."/>
            <person name="Mori K."/>
        </authorList>
    </citation>
    <scope>NUCLEOTIDE SEQUENCE [LARGE SCALE GENOMIC DNA]</scope>
    <source>
        <strain evidence="1 2">CECT 8460</strain>
    </source>
</reference>
<sequence length="271" mass="32086">MKTQEEIIEINKRQKDFYNYKSGKKNLPTQMWYYFREKTLKKIRKDIGILNESYEIHKTWFGDLSNKKVLDLGCFAGNHWSMYLAEHSKKYIALDLSDVAIASLAERLKSLPNAEALAADFLSEEFAEKDFDIIYAYGVLHHFQNPDVLIAKLDEKLAPNGVIISYDPLETSLPIKIMRVMYRPFQSDKDWEWPFTKKTYFKFAKTFTIVERHGLLGQAKWYFIMNFIPFMSEEKKQSIGKKWHKKDWNKSATSDSHMFKCMHLTMLMQKK</sequence>